<keyword evidence="14 21" id="KW-1133">Transmembrane helix</keyword>
<evidence type="ECO:0000256" key="5">
    <source>
        <dbReference type="ARBA" id="ARBA00016766"/>
    </source>
</evidence>
<dbReference type="Pfam" id="PF13246">
    <property type="entry name" value="Cation_ATPase"/>
    <property type="match status" value="1"/>
</dbReference>
<feature type="transmembrane region" description="Helical" evidence="21">
    <location>
        <begin position="1357"/>
        <end position="1376"/>
    </location>
</feature>
<keyword evidence="20" id="KW-0999">Mitochondrion inner membrane</keyword>
<dbReference type="PROSITE" id="PS00197">
    <property type="entry name" value="2FE2S_FER_1"/>
    <property type="match status" value="1"/>
</dbReference>
<dbReference type="NCBIfam" id="TIGR00384">
    <property type="entry name" value="dhsB"/>
    <property type="match status" value="1"/>
</dbReference>
<dbReference type="Gene3D" id="2.70.150.10">
    <property type="entry name" value="Calcium-transporting ATPase, cytoplasmic transduction domain A"/>
    <property type="match status" value="1"/>
</dbReference>
<dbReference type="SFLD" id="SFLDS00003">
    <property type="entry name" value="Haloacid_Dehalogenase"/>
    <property type="match status" value="1"/>
</dbReference>
<feature type="transmembrane region" description="Helical" evidence="21">
    <location>
        <begin position="1246"/>
        <end position="1263"/>
    </location>
</feature>
<evidence type="ECO:0000256" key="8">
    <source>
        <dbReference type="ARBA" id="ARBA00022714"/>
    </source>
</evidence>
<comment type="similarity">
    <text evidence="20">Belongs to the succinate dehydrogenase/fumarate reductase iron-sulfur protein family.</text>
</comment>
<evidence type="ECO:0000256" key="18">
    <source>
        <dbReference type="ARBA" id="ARBA00046167"/>
    </source>
</evidence>
<keyword evidence="20" id="KW-0003">3Fe-4S</keyword>
<evidence type="ECO:0000256" key="17">
    <source>
        <dbReference type="ARBA" id="ARBA00023136"/>
    </source>
</evidence>
<dbReference type="Gene3D" id="1.10.1060.10">
    <property type="entry name" value="Alpha-helical ferredoxin"/>
    <property type="match status" value="1"/>
</dbReference>
<evidence type="ECO:0000313" key="24">
    <source>
        <dbReference type="EMBL" id="KAI2649737.1"/>
    </source>
</evidence>
<keyword evidence="6 20" id="KW-0004">4Fe-4S</keyword>
<evidence type="ECO:0000259" key="22">
    <source>
        <dbReference type="PROSITE" id="PS51085"/>
    </source>
</evidence>
<keyword evidence="8 20" id="KW-0001">2Fe-2S</keyword>
<comment type="cofactor">
    <cofactor evidence="20">
        <name>[3Fe-4S] cluster</name>
        <dbReference type="ChEBI" id="CHEBI:21137"/>
    </cofactor>
    <text evidence="20">Binds 1 [3Fe-4S] cluster.</text>
</comment>
<dbReference type="InterPro" id="IPR017896">
    <property type="entry name" value="4Fe4S_Fe-S-bd"/>
</dbReference>
<dbReference type="Gene3D" id="3.40.50.1000">
    <property type="entry name" value="HAD superfamily/HAD-like"/>
    <property type="match status" value="1"/>
</dbReference>
<evidence type="ECO:0000256" key="1">
    <source>
        <dbReference type="ARBA" id="ARBA00004141"/>
    </source>
</evidence>
<dbReference type="InterPro" id="IPR001757">
    <property type="entry name" value="P_typ_ATPase"/>
</dbReference>
<dbReference type="SFLD" id="SFLDG00002">
    <property type="entry name" value="C1.7:_P-type_atpase_like"/>
    <property type="match status" value="1"/>
</dbReference>
<dbReference type="EC" id="1.3.5.1" evidence="20"/>
<feature type="transmembrane region" description="Helical" evidence="21">
    <location>
        <begin position="1332"/>
        <end position="1351"/>
    </location>
</feature>
<evidence type="ECO:0000256" key="20">
    <source>
        <dbReference type="RuleBase" id="RU361237"/>
    </source>
</evidence>
<dbReference type="NCBIfam" id="TIGR01657">
    <property type="entry name" value="P-ATPase-V"/>
    <property type="match status" value="1"/>
</dbReference>
<dbReference type="Gene3D" id="3.10.20.30">
    <property type="match status" value="1"/>
</dbReference>
<gene>
    <name evidence="24" type="ORF">H4Q32_015745</name>
</gene>
<dbReference type="CDD" id="cd07542">
    <property type="entry name" value="P-type_ATPase_cation"/>
    <property type="match status" value="1"/>
</dbReference>
<dbReference type="PROSITE" id="PS00154">
    <property type="entry name" value="ATPASE_E1_E2"/>
    <property type="match status" value="1"/>
</dbReference>
<keyword evidence="17 21" id="KW-0472">Membrane</keyword>
<dbReference type="PROSITE" id="PS00198">
    <property type="entry name" value="4FE4S_FER_1"/>
    <property type="match status" value="1"/>
</dbReference>
<organism evidence="24 25">
    <name type="scientific">Labeo rohita</name>
    <name type="common">Indian major carp</name>
    <name type="synonym">Cyprinus rohita</name>
    <dbReference type="NCBI Taxonomy" id="84645"/>
    <lineage>
        <taxon>Eukaryota</taxon>
        <taxon>Metazoa</taxon>
        <taxon>Chordata</taxon>
        <taxon>Craniata</taxon>
        <taxon>Vertebrata</taxon>
        <taxon>Euteleostomi</taxon>
        <taxon>Actinopterygii</taxon>
        <taxon>Neopterygii</taxon>
        <taxon>Teleostei</taxon>
        <taxon>Ostariophysi</taxon>
        <taxon>Cypriniformes</taxon>
        <taxon>Cyprinidae</taxon>
        <taxon>Labeoninae</taxon>
        <taxon>Labeonini</taxon>
        <taxon>Labeo</taxon>
    </lineage>
</organism>
<dbReference type="SUPFAM" id="SSF46548">
    <property type="entry name" value="alpha-helical ferredoxin"/>
    <property type="match status" value="1"/>
</dbReference>
<keyword evidence="12" id="KW-0460">Magnesium</keyword>
<feature type="domain" description="2Fe-2S ferredoxin-type" evidence="22">
    <location>
        <begin position="80"/>
        <end position="170"/>
    </location>
</feature>
<dbReference type="NCBIfam" id="NF004616">
    <property type="entry name" value="PRK05950.1"/>
    <property type="match status" value="1"/>
</dbReference>
<comment type="catalytic activity">
    <reaction evidence="19">
        <text>a quinone + succinate = fumarate + a quinol</text>
        <dbReference type="Rhea" id="RHEA:40523"/>
        <dbReference type="ChEBI" id="CHEBI:24646"/>
        <dbReference type="ChEBI" id="CHEBI:29806"/>
        <dbReference type="ChEBI" id="CHEBI:30031"/>
        <dbReference type="ChEBI" id="CHEBI:132124"/>
        <dbReference type="EC" id="1.3.5.1"/>
    </reaction>
</comment>
<dbReference type="InterPro" id="IPR044492">
    <property type="entry name" value="P_typ_ATPase_HD_dom"/>
</dbReference>
<dbReference type="InterPro" id="IPR009051">
    <property type="entry name" value="Helical_ferredxn"/>
</dbReference>
<comment type="cofactor">
    <cofactor evidence="20">
        <name>[2Fe-2S] cluster</name>
        <dbReference type="ChEBI" id="CHEBI:190135"/>
    </cofactor>
    <text evidence="20">Binds 1 [2Fe-2S] cluster.</text>
</comment>
<evidence type="ECO:0000256" key="13">
    <source>
        <dbReference type="ARBA" id="ARBA00022967"/>
    </source>
</evidence>
<keyword evidence="16 20" id="KW-0411">Iron-sulfur</keyword>
<dbReference type="InterPro" id="IPR004489">
    <property type="entry name" value="Succ_DH/fum_Rdtase_Fe-S"/>
</dbReference>
<dbReference type="InterPro" id="IPR006058">
    <property type="entry name" value="2Fe2S_fd_BS"/>
</dbReference>
<dbReference type="SUPFAM" id="SSF54292">
    <property type="entry name" value="2Fe-2S ferredoxin-like"/>
    <property type="match status" value="1"/>
</dbReference>
<dbReference type="NCBIfam" id="TIGR01494">
    <property type="entry name" value="ATPase_P-type"/>
    <property type="match status" value="1"/>
</dbReference>
<reference evidence="24 25" key="1">
    <citation type="submission" date="2022-01" db="EMBL/GenBank/DDBJ databases">
        <title>A high-quality chromosome-level genome assembly of rohu carp, Labeo rohita.</title>
        <authorList>
            <person name="Arick M.A. II"/>
            <person name="Hsu C.-Y."/>
            <person name="Magbanua Z."/>
            <person name="Pechanova O."/>
            <person name="Grover C."/>
            <person name="Miller E."/>
            <person name="Thrash A."/>
            <person name="Ezzel L."/>
            <person name="Alam S."/>
            <person name="Benzie J."/>
            <person name="Hamilton M."/>
            <person name="Karsi A."/>
            <person name="Lawrence M.L."/>
            <person name="Peterson D.G."/>
        </authorList>
    </citation>
    <scope>NUCLEOTIDE SEQUENCE [LARGE SCALE GENOMIC DNA]</scope>
    <source>
        <strain evidence="25">BAU-BD-2019</strain>
        <tissue evidence="24">Blood</tissue>
    </source>
</reference>
<dbReference type="PROSITE" id="PS01229">
    <property type="entry name" value="COF_2"/>
    <property type="match status" value="1"/>
</dbReference>
<accession>A0ABQ8LIG3</accession>
<dbReference type="InterPro" id="IPR018303">
    <property type="entry name" value="ATPase_P-typ_P_site"/>
</dbReference>
<dbReference type="InterPro" id="IPR004014">
    <property type="entry name" value="ATPase_P-typ_cation-transptr_N"/>
</dbReference>
<feature type="transmembrane region" description="Helical" evidence="21">
    <location>
        <begin position="1215"/>
        <end position="1234"/>
    </location>
</feature>
<dbReference type="PROSITE" id="PS51379">
    <property type="entry name" value="4FE4S_FER_2"/>
    <property type="match status" value="1"/>
</dbReference>
<dbReference type="InterPro" id="IPR001041">
    <property type="entry name" value="2Fe-2S_ferredoxin-type"/>
</dbReference>
<evidence type="ECO:0000256" key="12">
    <source>
        <dbReference type="ARBA" id="ARBA00022842"/>
    </source>
</evidence>
<dbReference type="Pfam" id="PF00122">
    <property type="entry name" value="E1-E2_ATPase"/>
    <property type="match status" value="1"/>
</dbReference>
<evidence type="ECO:0000256" key="6">
    <source>
        <dbReference type="ARBA" id="ARBA00022485"/>
    </source>
</evidence>
<evidence type="ECO:0000256" key="14">
    <source>
        <dbReference type="ARBA" id="ARBA00022989"/>
    </source>
</evidence>
<evidence type="ECO:0000256" key="11">
    <source>
        <dbReference type="ARBA" id="ARBA00022840"/>
    </source>
</evidence>
<evidence type="ECO:0000256" key="21">
    <source>
        <dbReference type="SAM" id="Phobius"/>
    </source>
</evidence>
<protein>
    <recommendedName>
        <fullName evidence="5 20">Succinate dehydrogenase [ubiquinone] iron-sulfur subunit, mitochondrial</fullName>
        <ecNumber evidence="20">1.3.5.1</ecNumber>
    </recommendedName>
</protein>
<dbReference type="InterPro" id="IPR023214">
    <property type="entry name" value="HAD_sf"/>
</dbReference>
<comment type="pathway">
    <text evidence="3 20">Carbohydrate metabolism; tricarboxylic acid cycle; fumarate from succinate (eukaryal route): step 1/1.</text>
</comment>
<evidence type="ECO:0000256" key="4">
    <source>
        <dbReference type="ARBA" id="ARBA00006000"/>
    </source>
</evidence>
<feature type="transmembrane region" description="Helical" evidence="21">
    <location>
        <begin position="721"/>
        <end position="740"/>
    </location>
</feature>
<dbReference type="InterPro" id="IPR036412">
    <property type="entry name" value="HAD-like_sf"/>
</dbReference>
<feature type="transmembrane region" description="Helical" evidence="21">
    <location>
        <begin position="1397"/>
        <end position="1417"/>
    </location>
</feature>
<feature type="domain" description="4Fe-4S ferredoxin-type" evidence="23">
    <location>
        <begin position="216"/>
        <end position="246"/>
    </location>
</feature>
<dbReference type="Pfam" id="PF00690">
    <property type="entry name" value="Cation_ATPase_N"/>
    <property type="match status" value="1"/>
</dbReference>
<keyword evidence="15 20" id="KW-0408">Iron</keyword>
<dbReference type="InterPro" id="IPR059000">
    <property type="entry name" value="ATPase_P-type_domA"/>
</dbReference>
<keyword evidence="25" id="KW-1185">Reference proteome</keyword>
<dbReference type="SFLD" id="SFLDF00027">
    <property type="entry name" value="p-type_atpase"/>
    <property type="match status" value="1"/>
</dbReference>
<feature type="transmembrane region" description="Helical" evidence="21">
    <location>
        <begin position="549"/>
        <end position="569"/>
    </location>
</feature>
<dbReference type="InterPro" id="IPR012675">
    <property type="entry name" value="Beta-grasp_dom_sf"/>
</dbReference>
<evidence type="ECO:0000256" key="7">
    <source>
        <dbReference type="ARBA" id="ARBA00022692"/>
    </source>
</evidence>
<dbReference type="PANTHER" id="PTHR45630">
    <property type="entry name" value="CATION-TRANSPORTING ATPASE-RELATED"/>
    <property type="match status" value="1"/>
</dbReference>
<dbReference type="PRINTS" id="PR00119">
    <property type="entry name" value="CATATPASE"/>
</dbReference>
<dbReference type="Pfam" id="PF13534">
    <property type="entry name" value="Fer4_17"/>
    <property type="match status" value="1"/>
</dbReference>
<sequence length="1469" mass="163045">MDCYVIVLCSYGPGNHNVSFQAVHNREVPEEEQIAVYIFETVEAAHIEKKLLHNNTEVEDVPLVRYAQTAAAPAPEPKIKKFQIYRWDPDTPGDKPRMQTFEVDLNTCGPMVLDALIKIKNEMDSTLTFRRSCREGICGSCAMNINGGNTLACLDKIDTNTSKVTKIYPLPHMYVVKDLVPDMSNFYAQYKSIEPYLKKKDESNLGKDQYLQSVEDRQKLDGLYECILCACCSTSCPSYWWNGDKYLGPAVLMQAYRWMIDSRDDFTEERLSKLQDPFSLYRCHTIMNCTKTCPKVAVLNGAPEKLLFNRTNYRSCLLGSCGPGLDGATSPDTEPLIKDPRPKELSPISQMDFQGYKWVCWKVWLCRIGAVCSLGLLLVLFNWRPRLGILARCKSCPISMADVLLLKDRYGQQFVVDVRTDEIEEGSLEFAVGDADENEWKDTVQLHSEKKTLLRYYVFEGMRYIWIARKGAFCKASILNEGWTCADLHARQQGLSKADQSTRKQIFGANVIDVPVKSYLQLLFEEVLNPFYIFQVFSVILWMSDRYYYYAACILIISLISIGVSLYEIRKQSTTLHRMARLIVNVTVRRDAGEEESVSSDELVPGDCIVIPAGGLLLPCDAALLTGECMVNESMLTGESIPVMKTPLSVSEATYSPESQRRHTLFCGTQLIQAKGGGSAGNGVIAVVTRTGFFTAKGDLISSILYPQPLDFRFYKDAMKFLLFLGLLALVGTIYSLVILSKSNTTWQELIIRSLDIVTIIVPPALPAALTTATIYAQNRLKRHGVFCISPPRINICGKISLFCFDKTGTLTEEGLDVWGVMEVSGAAFGELVPDPLFLPPGPMLYALASCHSVALLGGQALGDPLELKMIESTGWELTEPENEMGLDSEFGKHRVLAVMRPPAPESPSQGSSVSQPVAIVRRFPFSSSLQRMSVVTIGPGGASPVAFLKGAPEMVASFCLRESVPSHFSPTLREYASQGFRVLGFAYKHLTKETNLSTVERVEVEKDMNFLGLLVMKNQVKPESAEVIRTLKLAQLRPVMVTGDNILTAVNVARACGMVLTHDKVIFVHASPPTANSVASLQFHEGDGASATINTQETIDIPAQGLYQNGASYHLAINGMSFAALCDHFPEYLPKILMRGTVYARMTPEQKTQLVKALQKLNYRVGMCGDGANDCGALRAADVGVSLSEAEASVASPFTSKSDNISCVPLLINLFKYMALYSLIQFASVLILYTEKTNLGDLQFLFFDLVLVTVLAIVMGRGGPSDELHPQRPAASLLSLPVLSSLLIHTILLILAQVSALLITVSQDWYVPLNSTVTGAANLPNMEDTSIFALSGFQYIIMSIVITKGYPYKKPLYYNGALLIFFALMSWLVLFRHTVIHQLLKLYYINDMSYKLLLVAVAALNFFICYLLEILIDRGALNCLRNIRGKRKSKKQYKRLDIHLAETPSWPPLNQPLLPPQCSVIGVS</sequence>
<evidence type="ECO:0000256" key="19">
    <source>
        <dbReference type="ARBA" id="ARBA00049220"/>
    </source>
</evidence>
<keyword evidence="7 21" id="KW-0812">Transmembrane</keyword>
<keyword evidence="11" id="KW-0067">ATP-binding</keyword>
<dbReference type="Gene3D" id="1.20.1110.10">
    <property type="entry name" value="Calcium-transporting ATPase, transmembrane domain"/>
    <property type="match status" value="1"/>
</dbReference>
<proteinExistence type="inferred from homology"/>
<evidence type="ECO:0000313" key="25">
    <source>
        <dbReference type="Proteomes" id="UP000830375"/>
    </source>
</evidence>
<dbReference type="SMART" id="SM00831">
    <property type="entry name" value="Cation_ATPase_N"/>
    <property type="match status" value="1"/>
</dbReference>
<comment type="subcellular location">
    <subcellularLocation>
        <location evidence="1">Membrane</location>
        <topology evidence="1">Multi-pass membrane protein</topology>
    </subcellularLocation>
    <subcellularLocation>
        <location evidence="2 20">Mitochondrion inner membrane</location>
        <topology evidence="2 20">Peripheral membrane protein</topology>
        <orientation evidence="2 20">Matrix side</orientation>
    </subcellularLocation>
</comment>
<dbReference type="Proteomes" id="UP000830375">
    <property type="component" value="Unassembled WGS sequence"/>
</dbReference>
<feature type="transmembrane region" description="Helical" evidence="21">
    <location>
        <begin position="1283"/>
        <end position="1306"/>
    </location>
</feature>
<comment type="function">
    <text evidence="20">Iron-sulfur protein (IP) subunit of succinate dehydrogenase (SDH) that is involved in complex II of the mitochondrial electron transport chain and is responsible for transferring electrons from succinate to ubiquinone (coenzyme Q).</text>
</comment>
<comment type="caution">
    <text evidence="24">The sequence shown here is derived from an EMBL/GenBank/DDBJ whole genome shotgun (WGS) entry which is preliminary data.</text>
</comment>
<dbReference type="InterPro" id="IPR008250">
    <property type="entry name" value="ATPase_P-typ_transduc_dom_A_sf"/>
</dbReference>
<dbReference type="SUPFAM" id="SSF81660">
    <property type="entry name" value="Metal cation-transporting ATPase, ATP-binding domain N"/>
    <property type="match status" value="1"/>
</dbReference>
<name>A0ABQ8LIG3_LABRO</name>
<keyword evidence="10" id="KW-0547">Nucleotide-binding</keyword>
<dbReference type="SUPFAM" id="SSF81653">
    <property type="entry name" value="Calcium ATPase, transduction domain A"/>
    <property type="match status" value="1"/>
</dbReference>
<dbReference type="InterPro" id="IPR023299">
    <property type="entry name" value="ATPase_P-typ_cyto_dom_N"/>
</dbReference>
<keyword evidence="13" id="KW-1278">Translocase</keyword>
<dbReference type="InterPro" id="IPR023298">
    <property type="entry name" value="ATPase_P-typ_TM_dom_sf"/>
</dbReference>
<dbReference type="InterPro" id="IPR047821">
    <property type="entry name" value="P5B-type_ATPase"/>
</dbReference>
<dbReference type="SUPFAM" id="SSF56784">
    <property type="entry name" value="HAD-like"/>
    <property type="match status" value="1"/>
</dbReference>
<dbReference type="Pfam" id="PF12409">
    <property type="entry name" value="P5-ATPase"/>
    <property type="match status" value="1"/>
</dbReference>
<dbReference type="CDD" id="cd00207">
    <property type="entry name" value="fer2"/>
    <property type="match status" value="1"/>
</dbReference>
<comment type="function">
    <text evidence="18">Iron-sulfur protein (IP) subunit of the succinate dehydrogenase complex (mitochondrial respiratory chain complex II), responsible for transferring electrons from succinate to ubiquinone (coenzyme Q). SDH also oxidizes malate to the non-canonical enol form of oxaloacetate, enol-oxaloacetate. Enol-oxaloacetate, which is a potent inhibitor of the succinate dehydrogenase activity, is further isomerized into keto-oxaloacetate.</text>
</comment>
<evidence type="ECO:0000256" key="9">
    <source>
        <dbReference type="ARBA" id="ARBA00022723"/>
    </source>
</evidence>
<dbReference type="InterPro" id="IPR006544">
    <property type="entry name" value="P-type_TPase_V"/>
</dbReference>
<dbReference type="InterPro" id="IPR036010">
    <property type="entry name" value="2Fe-2S_ferredoxin-like_sf"/>
</dbReference>
<dbReference type="InterPro" id="IPR047819">
    <property type="entry name" value="P5A-ATPase_N"/>
</dbReference>
<evidence type="ECO:0000256" key="10">
    <source>
        <dbReference type="ARBA" id="ARBA00022741"/>
    </source>
</evidence>
<dbReference type="Pfam" id="PF13085">
    <property type="entry name" value="Fer2_3"/>
    <property type="match status" value="1"/>
</dbReference>
<dbReference type="EMBL" id="JACTAM010000023">
    <property type="protein sequence ID" value="KAI2649737.1"/>
    <property type="molecule type" value="Genomic_DNA"/>
</dbReference>
<evidence type="ECO:0000259" key="23">
    <source>
        <dbReference type="PROSITE" id="PS51379"/>
    </source>
</evidence>
<dbReference type="Gene3D" id="3.40.1110.10">
    <property type="entry name" value="Calcium-transporting ATPase, cytoplasmic domain N"/>
    <property type="match status" value="1"/>
</dbReference>
<comment type="similarity">
    <text evidence="4">Belongs to the cation transport ATPase (P-type) (TC 3.A.3) family. Type V subfamily.</text>
</comment>
<evidence type="ECO:0000256" key="16">
    <source>
        <dbReference type="ARBA" id="ARBA00023014"/>
    </source>
</evidence>
<keyword evidence="20" id="KW-0496">Mitochondrion</keyword>
<dbReference type="PANTHER" id="PTHR45630:SF2">
    <property type="entry name" value="POLYAMINE-TRANSPORTING ATPASE 13A2"/>
    <property type="match status" value="1"/>
</dbReference>
<comment type="cofactor">
    <cofactor evidence="20">
        <name>[4Fe-4S] cluster</name>
        <dbReference type="ChEBI" id="CHEBI:49883"/>
    </cofactor>
    <text evidence="20">Binds 1 [4Fe-4S] cluster.</text>
</comment>
<dbReference type="InterPro" id="IPR017900">
    <property type="entry name" value="4Fe4S_Fe_S_CS"/>
</dbReference>
<evidence type="ECO:0000256" key="15">
    <source>
        <dbReference type="ARBA" id="ARBA00023004"/>
    </source>
</evidence>
<evidence type="ECO:0000256" key="2">
    <source>
        <dbReference type="ARBA" id="ARBA00004443"/>
    </source>
</evidence>
<dbReference type="PROSITE" id="PS51085">
    <property type="entry name" value="2FE2S_FER_2"/>
    <property type="match status" value="1"/>
</dbReference>
<evidence type="ECO:0000256" key="3">
    <source>
        <dbReference type="ARBA" id="ARBA00004788"/>
    </source>
</evidence>
<keyword evidence="9 20" id="KW-0479">Metal-binding</keyword>
<dbReference type="InterPro" id="IPR025192">
    <property type="entry name" value="Succ_DH/fum_Rdtase_N"/>
</dbReference>
<dbReference type="SUPFAM" id="SSF81665">
    <property type="entry name" value="Calcium ATPase, transmembrane domain M"/>
    <property type="match status" value="1"/>
</dbReference>